<dbReference type="CDD" id="cd20293">
    <property type="entry name" value="cupin_HutD_N"/>
    <property type="match status" value="1"/>
</dbReference>
<dbReference type="PANTHER" id="PTHR37943">
    <property type="entry name" value="PROTEIN VES"/>
    <property type="match status" value="1"/>
</dbReference>
<protein>
    <submittedName>
        <fullName evidence="1">HutD family protein</fullName>
    </submittedName>
</protein>
<name>A0ABT2AHY5_9BURK</name>
<keyword evidence="2" id="KW-1185">Reference proteome</keyword>
<evidence type="ECO:0000313" key="1">
    <source>
        <dbReference type="EMBL" id="MCS0595857.1"/>
    </source>
</evidence>
<dbReference type="PANTHER" id="PTHR37943:SF1">
    <property type="entry name" value="PROTEIN VES"/>
    <property type="match status" value="1"/>
</dbReference>
<dbReference type="SUPFAM" id="SSF51182">
    <property type="entry name" value="RmlC-like cupins"/>
    <property type="match status" value="1"/>
</dbReference>
<reference evidence="1 2" key="1">
    <citation type="submission" date="2022-08" db="EMBL/GenBank/DDBJ databases">
        <title>Reclassification of Massilia species as members of the genera Telluria, Duganella, Pseudoduganella, Mokoshia gen. nov. and Zemynaea gen. nov. using orthogonal and non-orthogonal genome-based approaches.</title>
        <authorList>
            <person name="Bowman J.P."/>
        </authorList>
    </citation>
    <scope>NUCLEOTIDE SEQUENCE [LARGE SCALE GENOMIC DNA]</scope>
    <source>
        <strain evidence="1 2">JCM 31661</strain>
    </source>
</reference>
<dbReference type="Pfam" id="PF05962">
    <property type="entry name" value="HutD"/>
    <property type="match status" value="1"/>
</dbReference>
<dbReference type="Gene3D" id="2.60.120.10">
    <property type="entry name" value="Jelly Rolls"/>
    <property type="match status" value="1"/>
</dbReference>
<evidence type="ECO:0000313" key="2">
    <source>
        <dbReference type="Proteomes" id="UP001206572"/>
    </source>
</evidence>
<dbReference type="EMBL" id="JANUHA010000003">
    <property type="protein sequence ID" value="MCS0595857.1"/>
    <property type="molecule type" value="Genomic_DNA"/>
</dbReference>
<dbReference type="RefSeq" id="WP_258826908.1">
    <property type="nucleotide sequence ID" value="NZ_JANUHA010000003.1"/>
</dbReference>
<dbReference type="InterPro" id="IPR014710">
    <property type="entry name" value="RmlC-like_jellyroll"/>
</dbReference>
<proteinExistence type="predicted"/>
<gene>
    <name evidence="1" type="ORF">NX780_05790</name>
</gene>
<organism evidence="1 2">
    <name type="scientific">Massilia agri</name>
    <dbReference type="NCBI Taxonomy" id="1886785"/>
    <lineage>
        <taxon>Bacteria</taxon>
        <taxon>Pseudomonadati</taxon>
        <taxon>Pseudomonadota</taxon>
        <taxon>Betaproteobacteria</taxon>
        <taxon>Burkholderiales</taxon>
        <taxon>Oxalobacteraceae</taxon>
        <taxon>Telluria group</taxon>
        <taxon>Massilia</taxon>
    </lineage>
</organism>
<comment type="caution">
    <text evidence="1">The sequence shown here is derived from an EMBL/GenBank/DDBJ whole genome shotgun (WGS) entry which is preliminary data.</text>
</comment>
<dbReference type="Proteomes" id="UP001206572">
    <property type="component" value="Unassembled WGS sequence"/>
</dbReference>
<dbReference type="InterPro" id="IPR011051">
    <property type="entry name" value="RmlC_Cupin_sf"/>
</dbReference>
<dbReference type="InterPro" id="IPR010282">
    <property type="entry name" value="Uncharacterised_HutD/Ves"/>
</dbReference>
<accession>A0ABT2AHY5</accession>
<sequence length="200" mass="21834">MTTLIPFAALAPVPWKNGGGSTTEIAIGPPDSGFEDFDWRVSLATIEKDGAFSLFPGVDRTLALVEGHGMTLEIDGEPTLVTDADPVVAFDGSSKVEAKLNRGGSTDFNAMTRSERCYHTFGRRRLSGDSTFVARADVTVLFLAEGDALELRNEGERIGLVRYDAVVLEGGSVWKLEGQGMVYIVDVWYHGDEEDETYYE</sequence>